<gene>
    <name evidence="15" type="ORF">QGN17_05915</name>
</gene>
<keyword evidence="16" id="KW-1185">Reference proteome</keyword>
<keyword evidence="5" id="KW-0716">Sensory transduction</keyword>
<evidence type="ECO:0000256" key="3">
    <source>
        <dbReference type="ARBA" id="ARBA00022543"/>
    </source>
</evidence>
<dbReference type="InterPro" id="IPR011006">
    <property type="entry name" value="CheY-like_superfamily"/>
</dbReference>
<feature type="domain" description="Response regulatory" evidence="14">
    <location>
        <begin position="738"/>
        <end position="849"/>
    </location>
</feature>
<keyword evidence="6" id="KW-0808">Transferase</keyword>
<dbReference type="InterPro" id="IPR036890">
    <property type="entry name" value="HATPase_C_sf"/>
</dbReference>
<dbReference type="PROSITE" id="PS50046">
    <property type="entry name" value="PHYTOCHROME_2"/>
    <property type="match status" value="1"/>
</dbReference>
<dbReference type="InterPro" id="IPR016132">
    <property type="entry name" value="Phyto_chromo_attachment"/>
</dbReference>
<evidence type="ECO:0000256" key="9">
    <source>
        <dbReference type="ARBA" id="ARBA00022840"/>
    </source>
</evidence>
<evidence type="ECO:0000256" key="10">
    <source>
        <dbReference type="ARBA" id="ARBA00022991"/>
    </source>
</evidence>
<evidence type="ECO:0000256" key="1">
    <source>
        <dbReference type="ARBA" id="ARBA00000085"/>
    </source>
</evidence>
<keyword evidence="7" id="KW-0547">Nucleotide-binding</keyword>
<feature type="domain" description="Phytochrome chromophore attachment site" evidence="13">
    <location>
        <begin position="141"/>
        <end position="298"/>
    </location>
</feature>
<evidence type="ECO:0000256" key="5">
    <source>
        <dbReference type="ARBA" id="ARBA00022606"/>
    </source>
</evidence>
<dbReference type="Pfam" id="PF07536">
    <property type="entry name" value="HWE_HK"/>
    <property type="match status" value="1"/>
</dbReference>
<dbReference type="InterPro" id="IPR000014">
    <property type="entry name" value="PAS"/>
</dbReference>
<dbReference type="SUPFAM" id="SSF55785">
    <property type="entry name" value="PYP-like sensor domain (PAS domain)"/>
    <property type="match status" value="1"/>
</dbReference>
<dbReference type="PANTHER" id="PTHR41523:SF8">
    <property type="entry name" value="ETHYLENE RESPONSE SENSOR PROTEIN"/>
    <property type="match status" value="1"/>
</dbReference>
<comment type="catalytic activity">
    <reaction evidence="1">
        <text>ATP + protein L-histidine = ADP + protein N-phospho-L-histidine.</text>
        <dbReference type="EC" id="2.7.13.3"/>
    </reaction>
</comment>
<dbReference type="Pfam" id="PF00360">
    <property type="entry name" value="PHY"/>
    <property type="match status" value="1"/>
</dbReference>
<dbReference type="PROSITE" id="PS50110">
    <property type="entry name" value="RESPONSE_REGULATORY"/>
    <property type="match status" value="1"/>
</dbReference>
<keyword evidence="10" id="KW-0157">Chromophore</keyword>
<dbReference type="Gene3D" id="3.30.565.10">
    <property type="entry name" value="Histidine kinase-like ATPase, C-terminal domain"/>
    <property type="match status" value="1"/>
</dbReference>
<keyword evidence="8 15" id="KW-0418">Kinase</keyword>
<organism evidence="15 16">
    <name type="scientific">Sphingomonas oryzagri</name>
    <dbReference type="NCBI Taxonomy" id="3042314"/>
    <lineage>
        <taxon>Bacteria</taxon>
        <taxon>Pseudomonadati</taxon>
        <taxon>Pseudomonadota</taxon>
        <taxon>Alphaproteobacteria</taxon>
        <taxon>Sphingomonadales</taxon>
        <taxon>Sphingomonadaceae</taxon>
        <taxon>Sphingomonas</taxon>
    </lineage>
</organism>
<dbReference type="InterPro" id="IPR013515">
    <property type="entry name" value="Phytochrome_cen-reg"/>
</dbReference>
<protein>
    <recommendedName>
        <fullName evidence="2">histidine kinase</fullName>
        <ecNumber evidence="2">2.7.13.3</ecNumber>
    </recommendedName>
</protein>
<evidence type="ECO:0000256" key="6">
    <source>
        <dbReference type="ARBA" id="ARBA00022679"/>
    </source>
</evidence>
<dbReference type="InterPro" id="IPR003018">
    <property type="entry name" value="GAF"/>
</dbReference>
<comment type="caution">
    <text evidence="15">The sequence shown here is derived from an EMBL/GenBank/DDBJ whole genome shotgun (WGS) entry which is preliminary data.</text>
</comment>
<dbReference type="SMART" id="SM00911">
    <property type="entry name" value="HWE_HK"/>
    <property type="match status" value="1"/>
</dbReference>
<evidence type="ECO:0000256" key="11">
    <source>
        <dbReference type="ARBA" id="ARBA00023170"/>
    </source>
</evidence>
<proteinExistence type="predicted"/>
<evidence type="ECO:0000313" key="16">
    <source>
        <dbReference type="Proteomes" id="UP001160625"/>
    </source>
</evidence>
<dbReference type="GO" id="GO:0016301">
    <property type="term" value="F:kinase activity"/>
    <property type="evidence" value="ECO:0007669"/>
    <property type="project" value="UniProtKB-KW"/>
</dbReference>
<keyword evidence="9" id="KW-0067">ATP-binding</keyword>
<dbReference type="Gene3D" id="3.30.450.20">
    <property type="entry name" value="PAS domain"/>
    <property type="match status" value="1"/>
</dbReference>
<dbReference type="Pfam" id="PF08446">
    <property type="entry name" value="PAS_2"/>
    <property type="match status" value="1"/>
</dbReference>
<feature type="modified residue" description="4-aspartylphosphate" evidence="12">
    <location>
        <position position="787"/>
    </location>
</feature>
<evidence type="ECO:0000259" key="14">
    <source>
        <dbReference type="PROSITE" id="PS50110"/>
    </source>
</evidence>
<dbReference type="InterPro" id="IPR013654">
    <property type="entry name" value="PAS_2"/>
</dbReference>
<dbReference type="PANTHER" id="PTHR41523">
    <property type="entry name" value="TWO-COMPONENT SYSTEM SENSOR PROTEIN"/>
    <property type="match status" value="1"/>
</dbReference>
<keyword evidence="4 12" id="KW-0597">Phosphoprotein</keyword>
<keyword evidence="11" id="KW-0675">Receptor</keyword>
<evidence type="ECO:0000256" key="12">
    <source>
        <dbReference type="PROSITE-ProRule" id="PRU00169"/>
    </source>
</evidence>
<evidence type="ECO:0000313" key="15">
    <source>
        <dbReference type="EMBL" id="MDH7638260.1"/>
    </source>
</evidence>
<dbReference type="InterPro" id="IPR001789">
    <property type="entry name" value="Sig_transdc_resp-reg_receiver"/>
</dbReference>
<dbReference type="Proteomes" id="UP001160625">
    <property type="component" value="Unassembled WGS sequence"/>
</dbReference>
<dbReference type="SMART" id="SM00065">
    <property type="entry name" value="GAF"/>
    <property type="match status" value="1"/>
</dbReference>
<dbReference type="InterPro" id="IPR029016">
    <property type="entry name" value="GAF-like_dom_sf"/>
</dbReference>
<dbReference type="SMART" id="SM00448">
    <property type="entry name" value="REC"/>
    <property type="match status" value="1"/>
</dbReference>
<dbReference type="EMBL" id="JARYGZ010000001">
    <property type="protein sequence ID" value="MDH7638260.1"/>
    <property type="molecule type" value="Genomic_DNA"/>
</dbReference>
<dbReference type="InterPro" id="IPR043150">
    <property type="entry name" value="Phytochrome_PHY_sf"/>
</dbReference>
<dbReference type="Pfam" id="PF01590">
    <property type="entry name" value="GAF"/>
    <property type="match status" value="1"/>
</dbReference>
<dbReference type="PIRSF" id="PIRSF036397">
    <property type="entry name" value="Bactrphtchrm_rec"/>
    <property type="match status" value="1"/>
</dbReference>
<dbReference type="InterPro" id="IPR011102">
    <property type="entry name" value="Sig_transdc_His_kinase_HWE"/>
</dbReference>
<dbReference type="InterPro" id="IPR001294">
    <property type="entry name" value="Phytochrome"/>
</dbReference>
<dbReference type="InterPro" id="IPR035965">
    <property type="entry name" value="PAS-like_dom_sf"/>
</dbReference>
<dbReference type="EC" id="2.7.13.3" evidence="2"/>
<evidence type="ECO:0000256" key="2">
    <source>
        <dbReference type="ARBA" id="ARBA00012438"/>
    </source>
</evidence>
<dbReference type="Gene3D" id="3.30.450.40">
    <property type="match status" value="1"/>
</dbReference>
<dbReference type="InterPro" id="IPR009219">
    <property type="entry name" value="Bactrphtchr_CheY"/>
</dbReference>
<dbReference type="Gene3D" id="3.40.50.2300">
    <property type="match status" value="1"/>
</dbReference>
<dbReference type="PRINTS" id="PR01033">
    <property type="entry name" value="PHYTOCHROME"/>
</dbReference>
<accession>A0ABT6MYX3</accession>
<sequence>MADLEPVDLTNCDREPIHLLGAIQPAGFLIAVSRDWLIARVSKNIRSLLGSDPEDLIGLPLADYVPSTLLHDLRNKLSYLSEPDMVERLFGREIGTSGQHYDVAIHYSGSQIVIEAEAGAPGDEVSISVRAMMSRLDRAKDLAAFYREGARQVRSLLGYDRVMVYKFAASGDGEVVAEACKPGIGSFMGLHYPASDIPRQARALYKRNLVRVIRDVASEPVPIVPQIDAAGNQLDLSLSILRSVSPIHIEYLKNMGVAASLSISIIVDDELWGLFACHNYSPRSPTFKRRSVCEQFAESFSMRLESRERRQIVDYERRARDISDQLLGAVASDETLLNDPDWLGDILTGAIPATGVGVWINGNYAFSGVTPPTEDFRRIVRALNGLAAGRVFTTDNIGGLIEDAGHFAEKAAGMLAIPISRSPRDYVILFREEILQSVRWAGDPHKPVEYGPNGPRLTPRESFAEWRENVTGRAEPFTTSEIRVAETLRATLIEVVLRLADEAAAERRQSTARQEMLIAELNHRVRNILGVIRGLIRQSQPDSPEVKDFVRLVDGRIHALARAHNQITDDHWGPAPLQALIDAEAAAFAATRESAIISRGEPVLLNPQAYSSMALVIHELVTNSTKYGSLSGDGEVHIDWSRDSKDDLIITWREVGGPPVKPPTRKGFGTTIVNRSVPYDLGGHAKIDYAVGGVQAEFCIPARHVSQPKNFKGPEIRIPRPGVSSQQPIDVSHFGRKTVLLVEDSLIIALDAEDILDRFGATVLTASTPEAAHAILDQEQVDYAILDINLGDQTSFGVADRLKELGVPYFFASGYGEQANLPVDHRHMTVVQKPYTTHNIARGIDDLFP</sequence>
<evidence type="ECO:0000256" key="7">
    <source>
        <dbReference type="ARBA" id="ARBA00022741"/>
    </source>
</evidence>
<keyword evidence="3" id="KW-0600">Photoreceptor protein</keyword>
<evidence type="ECO:0000256" key="8">
    <source>
        <dbReference type="ARBA" id="ARBA00022777"/>
    </source>
</evidence>
<evidence type="ECO:0000259" key="13">
    <source>
        <dbReference type="PROSITE" id="PS50046"/>
    </source>
</evidence>
<dbReference type="Gene3D" id="3.30.450.270">
    <property type="match status" value="1"/>
</dbReference>
<reference evidence="15" key="1">
    <citation type="submission" date="2023-04" db="EMBL/GenBank/DDBJ databases">
        <title>Sphingomonas sp. MAHUQ-71 isolated from rice field.</title>
        <authorList>
            <person name="Huq M.A."/>
        </authorList>
    </citation>
    <scope>NUCLEOTIDE SEQUENCE</scope>
    <source>
        <strain evidence="15">MAHUQ-71</strain>
    </source>
</reference>
<evidence type="ECO:0000256" key="4">
    <source>
        <dbReference type="ARBA" id="ARBA00022553"/>
    </source>
</evidence>
<dbReference type="CDD" id="cd00130">
    <property type="entry name" value="PAS"/>
    <property type="match status" value="1"/>
</dbReference>
<dbReference type="SUPFAM" id="SSF52172">
    <property type="entry name" value="CheY-like"/>
    <property type="match status" value="1"/>
</dbReference>
<dbReference type="SUPFAM" id="SSF55781">
    <property type="entry name" value="GAF domain-like"/>
    <property type="match status" value="2"/>
</dbReference>
<name>A0ABT6MYX3_9SPHN</name>